<feature type="compositionally biased region" description="Low complexity" evidence="7">
    <location>
        <begin position="89"/>
        <end position="99"/>
    </location>
</feature>
<evidence type="ECO:0000256" key="7">
    <source>
        <dbReference type="SAM" id="MobiDB-lite"/>
    </source>
</evidence>
<evidence type="ECO:0000256" key="3">
    <source>
        <dbReference type="ARBA" id="ARBA00023125"/>
    </source>
</evidence>
<protein>
    <recommendedName>
        <fullName evidence="8">Zn(2)-C6 fungal-type domain-containing protein</fullName>
    </recommendedName>
</protein>
<dbReference type="PROSITE" id="PS00463">
    <property type="entry name" value="ZN2_CY6_FUNGAL_1"/>
    <property type="match status" value="1"/>
</dbReference>
<comment type="subcellular location">
    <subcellularLocation>
        <location evidence="1">Nucleus</location>
    </subcellularLocation>
</comment>
<dbReference type="InterPro" id="IPR001138">
    <property type="entry name" value="Zn2Cys6_DnaBD"/>
</dbReference>
<dbReference type="Gene3D" id="4.10.240.10">
    <property type="entry name" value="Zn(2)-C6 fungal-type DNA-binding domain"/>
    <property type="match status" value="1"/>
</dbReference>
<keyword evidence="4" id="KW-0804">Transcription</keyword>
<sequence length="289" mass="32332">MAGNIVPDMQAPPSPEPASYATSEHFLDPWAADDLLPVQFSQHDPLQHNSLHLSQHQFPDPWDFQDDLSGFQDDLSFLDSDQSKVGGDPEQPQQPQQAPLTSFLPNQHANTPQRRSVACQRCRQLKVRCNAVLGNSQCGRCIQAKQPCEMIEPKRKRAKKADKTQPKTAALEKRIAAIENHIDSFIQKLTNLKLELTDVKKELADVKAGEAADLNENRHSDFELNSSSQSTSFTHSPFLDHPATMQYSSYASDPYGLYNHGTPHGFEDHNTLSGDPMAFNYENQPPKTD</sequence>
<keyword evidence="5" id="KW-0539">Nucleus</keyword>
<evidence type="ECO:0000256" key="4">
    <source>
        <dbReference type="ARBA" id="ARBA00023163"/>
    </source>
</evidence>
<keyword evidence="6" id="KW-0175">Coiled coil</keyword>
<dbReference type="Pfam" id="PF00172">
    <property type="entry name" value="Zn_clus"/>
    <property type="match status" value="1"/>
</dbReference>
<proteinExistence type="predicted"/>
<keyword evidence="2" id="KW-0805">Transcription regulation</keyword>
<evidence type="ECO:0000256" key="6">
    <source>
        <dbReference type="SAM" id="Coils"/>
    </source>
</evidence>
<evidence type="ECO:0000256" key="1">
    <source>
        <dbReference type="ARBA" id="ARBA00004123"/>
    </source>
</evidence>
<dbReference type="InterPro" id="IPR036864">
    <property type="entry name" value="Zn2-C6_fun-type_DNA-bd_sf"/>
</dbReference>
<dbReference type="PANTHER" id="PTHR31845">
    <property type="entry name" value="FINGER DOMAIN PROTEIN, PUTATIVE-RELATED"/>
    <property type="match status" value="1"/>
</dbReference>
<dbReference type="SUPFAM" id="SSF57701">
    <property type="entry name" value="Zn2/Cys6 DNA-binding domain"/>
    <property type="match status" value="1"/>
</dbReference>
<dbReference type="GO" id="GO:0000981">
    <property type="term" value="F:DNA-binding transcription factor activity, RNA polymerase II-specific"/>
    <property type="evidence" value="ECO:0007669"/>
    <property type="project" value="InterPro"/>
</dbReference>
<feature type="region of interest" description="Disordered" evidence="7">
    <location>
        <begin position="261"/>
        <end position="289"/>
    </location>
</feature>
<name>A0A8H3FCQ5_9LECA</name>
<evidence type="ECO:0000259" key="8">
    <source>
        <dbReference type="PROSITE" id="PS50048"/>
    </source>
</evidence>
<accession>A0A8H3FCQ5</accession>
<dbReference type="OrthoDB" id="5424793at2759"/>
<reference evidence="9" key="1">
    <citation type="submission" date="2021-03" db="EMBL/GenBank/DDBJ databases">
        <authorList>
            <person name="Tagirdzhanova G."/>
        </authorList>
    </citation>
    <scope>NUCLEOTIDE SEQUENCE</scope>
</reference>
<keyword evidence="3" id="KW-0238">DNA-binding</keyword>
<dbReference type="AlphaFoldDB" id="A0A8H3FCQ5"/>
<evidence type="ECO:0000256" key="2">
    <source>
        <dbReference type="ARBA" id="ARBA00023015"/>
    </source>
</evidence>
<evidence type="ECO:0000256" key="5">
    <source>
        <dbReference type="ARBA" id="ARBA00023242"/>
    </source>
</evidence>
<dbReference type="CDD" id="cd00067">
    <property type="entry name" value="GAL4"/>
    <property type="match status" value="1"/>
</dbReference>
<evidence type="ECO:0000313" key="9">
    <source>
        <dbReference type="EMBL" id="CAF9918411.1"/>
    </source>
</evidence>
<dbReference type="GO" id="GO:0000976">
    <property type="term" value="F:transcription cis-regulatory region binding"/>
    <property type="evidence" value="ECO:0007669"/>
    <property type="project" value="TreeGrafter"/>
</dbReference>
<dbReference type="PANTHER" id="PTHR31845:SF10">
    <property type="entry name" value="ZN(II)2CYS6 TRANSCRIPTION FACTOR (EUROFUNG)"/>
    <property type="match status" value="1"/>
</dbReference>
<feature type="compositionally biased region" description="Low complexity" evidence="7">
    <location>
        <begin position="67"/>
        <end position="80"/>
    </location>
</feature>
<comment type="caution">
    <text evidence="9">The sequence shown here is derived from an EMBL/GenBank/DDBJ whole genome shotgun (WGS) entry which is preliminary data.</text>
</comment>
<feature type="coiled-coil region" evidence="6">
    <location>
        <begin position="175"/>
        <end position="209"/>
    </location>
</feature>
<dbReference type="GO" id="GO:0005634">
    <property type="term" value="C:nucleus"/>
    <property type="evidence" value="ECO:0007669"/>
    <property type="project" value="UniProtKB-SubCell"/>
</dbReference>
<feature type="domain" description="Zn(2)-C6 fungal-type" evidence="8">
    <location>
        <begin position="118"/>
        <end position="150"/>
    </location>
</feature>
<dbReference type="EMBL" id="CAJPDS010000022">
    <property type="protein sequence ID" value="CAF9918411.1"/>
    <property type="molecule type" value="Genomic_DNA"/>
</dbReference>
<gene>
    <name evidence="9" type="ORF">HETSPECPRED_003750</name>
</gene>
<dbReference type="SMART" id="SM00066">
    <property type="entry name" value="GAL4"/>
    <property type="match status" value="1"/>
</dbReference>
<organism evidence="9 10">
    <name type="scientific">Heterodermia speciosa</name>
    <dbReference type="NCBI Taxonomy" id="116794"/>
    <lineage>
        <taxon>Eukaryota</taxon>
        <taxon>Fungi</taxon>
        <taxon>Dikarya</taxon>
        <taxon>Ascomycota</taxon>
        <taxon>Pezizomycotina</taxon>
        <taxon>Lecanoromycetes</taxon>
        <taxon>OSLEUM clade</taxon>
        <taxon>Lecanoromycetidae</taxon>
        <taxon>Caliciales</taxon>
        <taxon>Physciaceae</taxon>
        <taxon>Heterodermia</taxon>
    </lineage>
</organism>
<dbReference type="InterPro" id="IPR051089">
    <property type="entry name" value="prtT"/>
</dbReference>
<evidence type="ECO:0000313" key="10">
    <source>
        <dbReference type="Proteomes" id="UP000664521"/>
    </source>
</evidence>
<dbReference type="GO" id="GO:0008270">
    <property type="term" value="F:zinc ion binding"/>
    <property type="evidence" value="ECO:0007669"/>
    <property type="project" value="InterPro"/>
</dbReference>
<keyword evidence="10" id="KW-1185">Reference proteome</keyword>
<feature type="region of interest" description="Disordered" evidence="7">
    <location>
        <begin position="51"/>
        <end position="109"/>
    </location>
</feature>
<dbReference type="PROSITE" id="PS50048">
    <property type="entry name" value="ZN2_CY6_FUNGAL_2"/>
    <property type="match status" value="1"/>
</dbReference>
<feature type="region of interest" description="Disordered" evidence="7">
    <location>
        <begin position="1"/>
        <end position="24"/>
    </location>
</feature>
<dbReference type="Proteomes" id="UP000664521">
    <property type="component" value="Unassembled WGS sequence"/>
</dbReference>